<keyword evidence="6 8" id="KW-0143">Chaperone</keyword>
<sequence length="232" mass="25594">MNVKSSLAVMCFAASFACQSAQAAIQAMATRVIYEAPASAATLTIKNNVSKPYMVQTWLEGKTGETKNLPIIVVPPLLKLDPDKESILKFIYSGQGLPTNQESLFWINIQEIPPTAQEKNVLQLAIRSRIKLFYRPKEVKTSLDDAVKQLNWFVDGQQLKVTNPSPLHITIGVLKLNAQGKPLDNFVQDMVAPNSTITVLEHIPVTTQTISFTYINDYGGATAVPSVNIHRK</sequence>
<dbReference type="AlphaFoldDB" id="A0A836M2X8"/>
<feature type="domain" description="Pili assembly chaperone N-terminal" evidence="10">
    <location>
        <begin position="25"/>
        <end position="139"/>
    </location>
</feature>
<keyword evidence="5" id="KW-0574">Periplasm</keyword>
<comment type="similarity">
    <text evidence="2 8">Belongs to the periplasmic pilus chaperone family.</text>
</comment>
<dbReference type="InterPro" id="IPR013783">
    <property type="entry name" value="Ig-like_fold"/>
</dbReference>
<dbReference type="Proteomes" id="UP000027309">
    <property type="component" value="Unassembled WGS sequence"/>
</dbReference>
<dbReference type="RefSeq" id="WP_031947073.1">
    <property type="nucleotide sequence ID" value="NZ_JMOA01000011.1"/>
</dbReference>
<evidence type="ECO:0000256" key="8">
    <source>
        <dbReference type="RuleBase" id="RU003918"/>
    </source>
</evidence>
<dbReference type="InterPro" id="IPR016147">
    <property type="entry name" value="Pili_assmbl_chaperone_N"/>
</dbReference>
<dbReference type="Gene3D" id="2.60.40.10">
    <property type="entry name" value="Immunoglobulins"/>
    <property type="match status" value="2"/>
</dbReference>
<dbReference type="PRINTS" id="PR00969">
    <property type="entry name" value="CHAPERONPILI"/>
</dbReference>
<dbReference type="GO" id="GO:0071555">
    <property type="term" value="P:cell wall organization"/>
    <property type="evidence" value="ECO:0007669"/>
    <property type="project" value="InterPro"/>
</dbReference>
<organism evidence="12 13">
    <name type="scientific">Acinetobacter baumannii 1499986</name>
    <dbReference type="NCBI Taxonomy" id="1310673"/>
    <lineage>
        <taxon>Bacteria</taxon>
        <taxon>Pseudomonadati</taxon>
        <taxon>Pseudomonadota</taxon>
        <taxon>Gammaproteobacteria</taxon>
        <taxon>Moraxellales</taxon>
        <taxon>Moraxellaceae</taxon>
        <taxon>Acinetobacter</taxon>
        <taxon>Acinetobacter calcoaceticus/baumannii complex</taxon>
    </lineage>
</organism>
<evidence type="ECO:0000256" key="7">
    <source>
        <dbReference type="ARBA" id="ARBA00023319"/>
    </source>
</evidence>
<dbReference type="InterPro" id="IPR016148">
    <property type="entry name" value="Pili_assmbl_chaperone_C"/>
</dbReference>
<dbReference type="PROSITE" id="PS51257">
    <property type="entry name" value="PROKAR_LIPOPROTEIN"/>
    <property type="match status" value="1"/>
</dbReference>
<proteinExistence type="inferred from homology"/>
<gene>
    <name evidence="12" type="ORF">J572_1278</name>
</gene>
<feature type="signal peptide" evidence="9">
    <location>
        <begin position="1"/>
        <end position="23"/>
    </location>
</feature>
<evidence type="ECO:0000256" key="9">
    <source>
        <dbReference type="SAM" id="SignalP"/>
    </source>
</evidence>
<evidence type="ECO:0000256" key="6">
    <source>
        <dbReference type="ARBA" id="ARBA00023186"/>
    </source>
</evidence>
<evidence type="ECO:0000256" key="3">
    <source>
        <dbReference type="ARBA" id="ARBA00022558"/>
    </source>
</evidence>
<dbReference type="Pfam" id="PF00345">
    <property type="entry name" value="PapD_N"/>
    <property type="match status" value="1"/>
</dbReference>
<evidence type="ECO:0000256" key="1">
    <source>
        <dbReference type="ARBA" id="ARBA00004418"/>
    </source>
</evidence>
<dbReference type="GO" id="GO:0030288">
    <property type="term" value="C:outer membrane-bounded periplasmic space"/>
    <property type="evidence" value="ECO:0007669"/>
    <property type="project" value="InterPro"/>
</dbReference>
<dbReference type="SUPFAM" id="SSF49584">
    <property type="entry name" value="Periplasmic chaperone C-domain"/>
    <property type="match status" value="1"/>
</dbReference>
<dbReference type="InterPro" id="IPR050643">
    <property type="entry name" value="Periplasmic_pilus_chap"/>
</dbReference>
<dbReference type="PANTHER" id="PTHR30251:SF5">
    <property type="entry name" value="FIMBRIAL CHAPARONE PROTEIN"/>
    <property type="match status" value="1"/>
</dbReference>
<keyword evidence="3" id="KW-1029">Fimbrium biogenesis</keyword>
<feature type="chain" id="PRO_5032595398" evidence="9">
    <location>
        <begin position="24"/>
        <end position="232"/>
    </location>
</feature>
<evidence type="ECO:0000256" key="5">
    <source>
        <dbReference type="ARBA" id="ARBA00022764"/>
    </source>
</evidence>
<accession>A0A836M2X8</accession>
<reference evidence="12 13" key="1">
    <citation type="submission" date="2014-04" db="EMBL/GenBank/DDBJ databases">
        <title>Comparative genomics and transcriptomics to identify genetic mechanisms underlying the emergence of carbapenem resistant Acinetobacter baumannii (CRAb).</title>
        <authorList>
            <person name="Harris A.D."/>
            <person name="Johnson K.J."/>
            <person name="George J."/>
            <person name="Nadendla S."/>
            <person name="Daugherty S.C."/>
            <person name="Parankush S."/>
            <person name="Sadzewicz L."/>
            <person name="Tallon L."/>
            <person name="Sengamalay N."/>
            <person name="Hazen T.H."/>
            <person name="Rasko D.A."/>
        </authorList>
    </citation>
    <scope>NUCLEOTIDE SEQUENCE [LARGE SCALE GENOMIC DNA]</scope>
    <source>
        <strain evidence="12 13">1499986</strain>
    </source>
</reference>
<dbReference type="PROSITE" id="PS00635">
    <property type="entry name" value="PILI_CHAPERONE"/>
    <property type="match status" value="1"/>
</dbReference>
<dbReference type="EMBL" id="JMOA01000011">
    <property type="protein sequence ID" value="KCY02334.1"/>
    <property type="molecule type" value="Genomic_DNA"/>
</dbReference>
<dbReference type="InterPro" id="IPR001829">
    <property type="entry name" value="Pili_assmbl_chaperone_bac"/>
</dbReference>
<name>A0A836M2X8_ACIBA</name>
<dbReference type="InterPro" id="IPR036316">
    <property type="entry name" value="Pili_assmbl_chap_C_dom_sf"/>
</dbReference>
<dbReference type="PANTHER" id="PTHR30251">
    <property type="entry name" value="PILUS ASSEMBLY CHAPERONE"/>
    <property type="match status" value="1"/>
</dbReference>
<comment type="caution">
    <text evidence="12">The sequence shown here is derived from an EMBL/GenBank/DDBJ whole genome shotgun (WGS) entry which is preliminary data.</text>
</comment>
<keyword evidence="7" id="KW-0393">Immunoglobulin domain</keyword>
<dbReference type="InterPro" id="IPR008962">
    <property type="entry name" value="PapD-like_sf"/>
</dbReference>
<evidence type="ECO:0000313" key="13">
    <source>
        <dbReference type="Proteomes" id="UP000027309"/>
    </source>
</evidence>
<dbReference type="InterPro" id="IPR018046">
    <property type="entry name" value="Pili_assmbl_chaperone_CS"/>
</dbReference>
<evidence type="ECO:0000259" key="10">
    <source>
        <dbReference type="Pfam" id="PF00345"/>
    </source>
</evidence>
<comment type="subcellular location">
    <subcellularLocation>
        <location evidence="1 8">Periplasm</location>
    </subcellularLocation>
</comment>
<keyword evidence="4 9" id="KW-0732">Signal</keyword>
<evidence type="ECO:0000256" key="4">
    <source>
        <dbReference type="ARBA" id="ARBA00022729"/>
    </source>
</evidence>
<evidence type="ECO:0000313" key="12">
    <source>
        <dbReference type="EMBL" id="KCY02334.1"/>
    </source>
</evidence>
<dbReference type="SUPFAM" id="SSF49354">
    <property type="entry name" value="PapD-like"/>
    <property type="match status" value="1"/>
</dbReference>
<evidence type="ECO:0000259" key="11">
    <source>
        <dbReference type="Pfam" id="PF02753"/>
    </source>
</evidence>
<protein>
    <submittedName>
        <fullName evidence="12">Gram-negative pili assembly chaperone, C-terminal domain protein</fullName>
    </submittedName>
</protein>
<feature type="domain" description="Pili assembly chaperone C-terminal" evidence="11">
    <location>
        <begin position="161"/>
        <end position="222"/>
    </location>
</feature>
<evidence type="ECO:0000256" key="2">
    <source>
        <dbReference type="ARBA" id="ARBA00007399"/>
    </source>
</evidence>
<dbReference type="Pfam" id="PF02753">
    <property type="entry name" value="PapD_C"/>
    <property type="match status" value="1"/>
</dbReference>